<keyword evidence="2" id="KW-1185">Reference proteome</keyword>
<name>A0A6A5QTH7_AMPQU</name>
<accession>A0A6A5QTH7</accession>
<evidence type="ECO:0000313" key="1">
    <source>
        <dbReference type="EMBL" id="KAF1918732.1"/>
    </source>
</evidence>
<evidence type="ECO:0000313" key="2">
    <source>
        <dbReference type="Proteomes" id="UP000800096"/>
    </source>
</evidence>
<protein>
    <submittedName>
        <fullName evidence="1">Uncharacterized protein</fullName>
    </submittedName>
</protein>
<dbReference type="Proteomes" id="UP000800096">
    <property type="component" value="Unassembled WGS sequence"/>
</dbReference>
<sequence length="108" mass="11106">MSAGGLRLWSLLTSRGGAGSSSGVLSNAGLSSSDSVARSSIEFGARSMLASEGSKISAGAIAGIAVGTHHPRRLLPTPAEKEGKISCRFKQACLRSRWLVFKASRTSG</sequence>
<dbReference type="EMBL" id="ML979133">
    <property type="protein sequence ID" value="KAF1918732.1"/>
    <property type="molecule type" value="Genomic_DNA"/>
</dbReference>
<organism evidence="1 2">
    <name type="scientific">Ampelomyces quisqualis</name>
    <name type="common">Powdery mildew agent</name>
    <dbReference type="NCBI Taxonomy" id="50730"/>
    <lineage>
        <taxon>Eukaryota</taxon>
        <taxon>Fungi</taxon>
        <taxon>Dikarya</taxon>
        <taxon>Ascomycota</taxon>
        <taxon>Pezizomycotina</taxon>
        <taxon>Dothideomycetes</taxon>
        <taxon>Pleosporomycetidae</taxon>
        <taxon>Pleosporales</taxon>
        <taxon>Pleosporineae</taxon>
        <taxon>Phaeosphaeriaceae</taxon>
        <taxon>Ampelomyces</taxon>
    </lineage>
</organism>
<proteinExistence type="predicted"/>
<dbReference type="AlphaFoldDB" id="A0A6A5QTH7"/>
<reference evidence="1" key="1">
    <citation type="journal article" date="2020" name="Stud. Mycol.">
        <title>101 Dothideomycetes genomes: a test case for predicting lifestyles and emergence of pathogens.</title>
        <authorList>
            <person name="Haridas S."/>
            <person name="Albert R."/>
            <person name="Binder M."/>
            <person name="Bloem J."/>
            <person name="Labutti K."/>
            <person name="Salamov A."/>
            <person name="Andreopoulos B."/>
            <person name="Baker S."/>
            <person name="Barry K."/>
            <person name="Bills G."/>
            <person name="Bluhm B."/>
            <person name="Cannon C."/>
            <person name="Castanera R."/>
            <person name="Culley D."/>
            <person name="Daum C."/>
            <person name="Ezra D."/>
            <person name="Gonzalez J."/>
            <person name="Henrissat B."/>
            <person name="Kuo A."/>
            <person name="Liang C."/>
            <person name="Lipzen A."/>
            <person name="Lutzoni F."/>
            <person name="Magnuson J."/>
            <person name="Mondo S."/>
            <person name="Nolan M."/>
            <person name="Ohm R."/>
            <person name="Pangilinan J."/>
            <person name="Park H.-J."/>
            <person name="Ramirez L."/>
            <person name="Alfaro M."/>
            <person name="Sun H."/>
            <person name="Tritt A."/>
            <person name="Yoshinaga Y."/>
            <person name="Zwiers L.-H."/>
            <person name="Turgeon B."/>
            <person name="Goodwin S."/>
            <person name="Spatafora J."/>
            <person name="Crous P."/>
            <person name="Grigoriev I."/>
        </authorList>
    </citation>
    <scope>NUCLEOTIDE SEQUENCE</scope>
    <source>
        <strain evidence="1">HMLAC05119</strain>
    </source>
</reference>
<gene>
    <name evidence="1" type="ORF">BDU57DRAFT_511461</name>
</gene>